<evidence type="ECO:0000313" key="5">
    <source>
        <dbReference type="Proteomes" id="UP000009159"/>
    </source>
</evidence>
<dbReference type="PANTHER" id="PTHR10314">
    <property type="entry name" value="CYSTATHIONINE BETA-SYNTHASE"/>
    <property type="match status" value="1"/>
</dbReference>
<reference evidence="4" key="1">
    <citation type="submission" date="2006-12" db="EMBL/GenBank/DDBJ databases">
        <title>Complete sequence of Mycobacterium vanbaalenii PYR-1.</title>
        <authorList>
            <consortium name="US DOE Joint Genome Institute"/>
            <person name="Copeland A."/>
            <person name="Lucas S."/>
            <person name="Lapidus A."/>
            <person name="Barry K."/>
            <person name="Detter J.C."/>
            <person name="Glavina del Rio T."/>
            <person name="Hammon N."/>
            <person name="Israni S."/>
            <person name="Dalin E."/>
            <person name="Tice H."/>
            <person name="Pitluck S."/>
            <person name="Singan V."/>
            <person name="Schmutz J."/>
            <person name="Larimer F."/>
            <person name="Land M."/>
            <person name="Hauser L."/>
            <person name="Kyrpides N."/>
            <person name="Anderson I.J."/>
            <person name="Miller C."/>
            <person name="Richardson P."/>
        </authorList>
    </citation>
    <scope>NUCLEOTIDE SEQUENCE [LARGE SCALE GENOMIC DNA]</scope>
    <source>
        <strain evidence="4">PYR-1</strain>
    </source>
</reference>
<evidence type="ECO:0000313" key="4">
    <source>
        <dbReference type="EMBL" id="ABM16621.1"/>
    </source>
</evidence>
<dbReference type="InterPro" id="IPR036052">
    <property type="entry name" value="TrpB-like_PALP_sf"/>
</dbReference>
<evidence type="ECO:0000256" key="2">
    <source>
        <dbReference type="ARBA" id="ARBA00022898"/>
    </source>
</evidence>
<dbReference type="InterPro" id="IPR050214">
    <property type="entry name" value="Cys_Synth/Cystath_Beta-Synth"/>
</dbReference>
<sequence>MNHVLSIHHAQLSEQRQLGRYERPATMVGQTPVLRITVPFTDADRGFWAKLEGFNPGGMKDRPALHMVQRARAAGALKPGARIVESTSGTLGLGLALAGTGYGHPVTLVTDPGLEPIVARMLTAFGAHIELVVEPHQHGGWQQARRERVQQILSSDPHAWHPDQYNNPDNVEAYRGLAHELIDQLGSVDVLVCSVGTGGHSAGVARVLRETDPQLRLIGVDTVGSTIFGQPAGARLMRGLGSSIYPGNVDYAAFDEVHWVAPAEAVWACRTLAATHYASGGWSVGAVALVAGWAARNSPPATTVAAIFPDGPQRYFDTVYNDDYCRAHHLLGGAPPSHPATIADPLAQVATAWSRCTRIVDPTRVMPR</sequence>
<dbReference type="Gene3D" id="3.40.50.1100">
    <property type="match status" value="2"/>
</dbReference>
<dbReference type="SUPFAM" id="SSF53686">
    <property type="entry name" value="Tryptophan synthase beta subunit-like PLP-dependent enzymes"/>
    <property type="match status" value="1"/>
</dbReference>
<dbReference type="AlphaFoldDB" id="A1THH1"/>
<evidence type="ECO:0000259" key="3">
    <source>
        <dbReference type="Pfam" id="PF00291"/>
    </source>
</evidence>
<dbReference type="Pfam" id="PF00291">
    <property type="entry name" value="PALP"/>
    <property type="match status" value="1"/>
</dbReference>
<organism evidence="4 5">
    <name type="scientific">Mycolicibacterium vanbaalenii (strain DSM 7251 / JCM 13017 / BCRC 16820 / KCTC 9966 / NRRL B-24157 / PYR-1)</name>
    <name type="common">Mycobacterium vanbaalenii</name>
    <dbReference type="NCBI Taxonomy" id="350058"/>
    <lineage>
        <taxon>Bacteria</taxon>
        <taxon>Bacillati</taxon>
        <taxon>Actinomycetota</taxon>
        <taxon>Actinomycetes</taxon>
        <taxon>Mycobacteriales</taxon>
        <taxon>Mycobacteriaceae</taxon>
        <taxon>Mycolicibacterium</taxon>
    </lineage>
</organism>
<dbReference type="GO" id="GO:1901605">
    <property type="term" value="P:alpha-amino acid metabolic process"/>
    <property type="evidence" value="ECO:0007669"/>
    <property type="project" value="UniProtKB-ARBA"/>
</dbReference>
<comment type="cofactor">
    <cofactor evidence="1">
        <name>pyridoxal 5'-phosphate</name>
        <dbReference type="ChEBI" id="CHEBI:597326"/>
    </cofactor>
</comment>
<accession>A1THH1</accession>
<dbReference type="InterPro" id="IPR001926">
    <property type="entry name" value="TrpB-like_PALP"/>
</dbReference>
<keyword evidence="5" id="KW-1185">Reference proteome</keyword>
<dbReference type="KEGG" id="mva:Mvan_5856"/>
<keyword evidence="2" id="KW-0663">Pyridoxal phosphate</keyword>
<dbReference type="EMBL" id="CP000511">
    <property type="protein sequence ID" value="ABM16621.1"/>
    <property type="molecule type" value="Genomic_DNA"/>
</dbReference>
<feature type="domain" description="Tryptophan synthase beta chain-like PALP" evidence="3">
    <location>
        <begin position="28"/>
        <end position="310"/>
    </location>
</feature>
<dbReference type="eggNOG" id="COG0031">
    <property type="taxonomic scope" value="Bacteria"/>
</dbReference>
<protein>
    <submittedName>
        <fullName evidence="4">Pyridoxal-5'-phosphate-dependent enzyme, beta subunit</fullName>
    </submittedName>
</protein>
<proteinExistence type="predicted"/>
<dbReference type="STRING" id="350058.Mvan_5856"/>
<evidence type="ECO:0000256" key="1">
    <source>
        <dbReference type="ARBA" id="ARBA00001933"/>
    </source>
</evidence>
<dbReference type="HOGENOM" id="CLU_021018_1_0_11"/>
<dbReference type="RefSeq" id="WP_011782972.1">
    <property type="nucleotide sequence ID" value="NC_008726.1"/>
</dbReference>
<gene>
    <name evidence="4" type="ordered locus">Mvan_5856</name>
</gene>
<name>A1THH1_MYCVP</name>
<dbReference type="Proteomes" id="UP000009159">
    <property type="component" value="Chromosome"/>
</dbReference>
<dbReference type="CDD" id="cd01561">
    <property type="entry name" value="CBS_like"/>
    <property type="match status" value="1"/>
</dbReference>